<gene>
    <name evidence="1" type="ORF">TTAC_LOCUS8332</name>
</gene>
<sequence length="148" mass="16180">MLQMVESRMKALGRLGRLAAAMNIPARDRLGGKGGHPIWTDCVQQTEEEWDCELCPEDRGRQLGKAALWVQGGAMYATGAASVTFLRKLKRDRGQSVPDTTSERTEINKRVDGSDRQVEVGQWSGSVEALNTSVFIGGGSLTGLKLRF</sequence>
<dbReference type="WBParaSite" id="TTAC_0000834701-mRNA-1">
    <property type="protein sequence ID" value="TTAC_0000834701-mRNA-1"/>
    <property type="gene ID" value="TTAC_0000834701"/>
</dbReference>
<dbReference type="Proteomes" id="UP000274429">
    <property type="component" value="Unassembled WGS sequence"/>
</dbReference>
<proteinExistence type="predicted"/>
<evidence type="ECO:0000313" key="3">
    <source>
        <dbReference type="WBParaSite" id="TTAC_0000834701-mRNA-1"/>
    </source>
</evidence>
<evidence type="ECO:0000313" key="1">
    <source>
        <dbReference type="EMBL" id="VDM32862.1"/>
    </source>
</evidence>
<evidence type="ECO:0000313" key="2">
    <source>
        <dbReference type="Proteomes" id="UP000274429"/>
    </source>
</evidence>
<reference evidence="1 2" key="2">
    <citation type="submission" date="2018-11" db="EMBL/GenBank/DDBJ databases">
        <authorList>
            <consortium name="Pathogen Informatics"/>
        </authorList>
    </citation>
    <scope>NUCLEOTIDE SEQUENCE [LARGE SCALE GENOMIC DNA]</scope>
</reference>
<dbReference type="AlphaFoldDB" id="A0A0R3X4K4"/>
<reference evidence="3" key="1">
    <citation type="submission" date="2017-02" db="UniProtKB">
        <authorList>
            <consortium name="WormBaseParasite"/>
        </authorList>
    </citation>
    <scope>IDENTIFICATION</scope>
</reference>
<name>A0A0R3X4K4_HYDTA</name>
<organism evidence="3">
    <name type="scientific">Hydatigena taeniaeformis</name>
    <name type="common">Feline tapeworm</name>
    <name type="synonym">Taenia taeniaeformis</name>
    <dbReference type="NCBI Taxonomy" id="6205"/>
    <lineage>
        <taxon>Eukaryota</taxon>
        <taxon>Metazoa</taxon>
        <taxon>Spiralia</taxon>
        <taxon>Lophotrochozoa</taxon>
        <taxon>Platyhelminthes</taxon>
        <taxon>Cestoda</taxon>
        <taxon>Eucestoda</taxon>
        <taxon>Cyclophyllidea</taxon>
        <taxon>Taeniidae</taxon>
        <taxon>Hydatigera</taxon>
    </lineage>
</organism>
<keyword evidence="2" id="KW-1185">Reference proteome</keyword>
<protein>
    <submittedName>
        <fullName evidence="3">RING/FYVE/PHD zinc finger superfamily protein</fullName>
    </submittedName>
</protein>
<accession>A0A0R3X4K4</accession>
<dbReference type="EMBL" id="UYWX01020485">
    <property type="protein sequence ID" value="VDM32862.1"/>
    <property type="molecule type" value="Genomic_DNA"/>
</dbReference>